<name>A0A8T0EF60_ARGBR</name>
<reference evidence="2" key="1">
    <citation type="journal article" date="2020" name="bioRxiv">
        <title>Chromosome-level reference genome of the European wasp spider Argiope bruennichi: a resource for studies on range expansion and evolutionary adaptation.</title>
        <authorList>
            <person name="Sheffer M.M."/>
            <person name="Hoppe A."/>
            <person name="Krehenwinkel H."/>
            <person name="Uhl G."/>
            <person name="Kuss A.W."/>
            <person name="Jensen L."/>
            <person name="Jensen C."/>
            <person name="Gillespie R.G."/>
            <person name="Hoff K.J."/>
            <person name="Prost S."/>
        </authorList>
    </citation>
    <scope>NUCLEOTIDE SEQUENCE</scope>
</reference>
<protein>
    <submittedName>
        <fullName evidence="2">Uncharacterized protein</fullName>
    </submittedName>
</protein>
<evidence type="ECO:0000256" key="1">
    <source>
        <dbReference type="SAM" id="MobiDB-lite"/>
    </source>
</evidence>
<proteinExistence type="predicted"/>
<feature type="region of interest" description="Disordered" evidence="1">
    <location>
        <begin position="64"/>
        <end position="86"/>
    </location>
</feature>
<comment type="caution">
    <text evidence="2">The sequence shown here is derived from an EMBL/GenBank/DDBJ whole genome shotgun (WGS) entry which is preliminary data.</text>
</comment>
<evidence type="ECO:0000313" key="3">
    <source>
        <dbReference type="Proteomes" id="UP000807504"/>
    </source>
</evidence>
<dbReference type="AlphaFoldDB" id="A0A8T0EF60"/>
<keyword evidence="3" id="KW-1185">Reference proteome</keyword>
<dbReference type="EMBL" id="JABXBU010002228">
    <property type="protein sequence ID" value="KAF8771347.1"/>
    <property type="molecule type" value="Genomic_DNA"/>
</dbReference>
<sequence>MQKMYITTWFVTRPTRFAGVPMARKQASLKSRTSAAASSYYLTVGIRAHWSTCSAFPPLTGWVERPGGEEKGGPRTGFARREQKASVASNKTVKKFSEFSPSSKEIPKYIL</sequence>
<feature type="compositionally biased region" description="Basic and acidic residues" evidence="1">
    <location>
        <begin position="66"/>
        <end position="84"/>
    </location>
</feature>
<accession>A0A8T0EF60</accession>
<dbReference type="Proteomes" id="UP000807504">
    <property type="component" value="Unassembled WGS sequence"/>
</dbReference>
<organism evidence="2 3">
    <name type="scientific">Argiope bruennichi</name>
    <name type="common">Wasp spider</name>
    <name type="synonym">Aranea bruennichi</name>
    <dbReference type="NCBI Taxonomy" id="94029"/>
    <lineage>
        <taxon>Eukaryota</taxon>
        <taxon>Metazoa</taxon>
        <taxon>Ecdysozoa</taxon>
        <taxon>Arthropoda</taxon>
        <taxon>Chelicerata</taxon>
        <taxon>Arachnida</taxon>
        <taxon>Araneae</taxon>
        <taxon>Araneomorphae</taxon>
        <taxon>Entelegynae</taxon>
        <taxon>Araneoidea</taxon>
        <taxon>Araneidae</taxon>
        <taxon>Argiope</taxon>
    </lineage>
</organism>
<reference evidence="2" key="2">
    <citation type="submission" date="2020-06" db="EMBL/GenBank/DDBJ databases">
        <authorList>
            <person name="Sheffer M."/>
        </authorList>
    </citation>
    <scope>NUCLEOTIDE SEQUENCE</scope>
</reference>
<gene>
    <name evidence="2" type="ORF">HNY73_018783</name>
</gene>
<evidence type="ECO:0000313" key="2">
    <source>
        <dbReference type="EMBL" id="KAF8771347.1"/>
    </source>
</evidence>